<comment type="caution">
    <text evidence="1">The sequence shown here is derived from an EMBL/GenBank/DDBJ whole genome shotgun (WGS) entry which is preliminary data.</text>
</comment>
<dbReference type="AlphaFoldDB" id="A0A0J8GW76"/>
<dbReference type="PANTHER" id="PTHR35894">
    <property type="entry name" value="GENERAL SECRETION PATHWAY PROTEIN A-RELATED"/>
    <property type="match status" value="1"/>
</dbReference>
<dbReference type="InterPro" id="IPR052026">
    <property type="entry name" value="ExeA_AAA_ATPase_DNA-bind"/>
</dbReference>
<dbReference type="Gene3D" id="3.40.50.300">
    <property type="entry name" value="P-loop containing nucleotide triphosphate hydrolases"/>
    <property type="match status" value="1"/>
</dbReference>
<dbReference type="Pfam" id="PF05621">
    <property type="entry name" value="TniB"/>
    <property type="match status" value="1"/>
</dbReference>
<reference evidence="1 2" key="1">
    <citation type="submission" date="2015-04" db="EMBL/GenBank/DDBJ databases">
        <title>Draft Genome Sequence of the Novel Agar-Digesting Marine Bacterium Q1.</title>
        <authorList>
            <person name="Li Y."/>
            <person name="Li D."/>
            <person name="Chen G."/>
            <person name="Du Z."/>
        </authorList>
    </citation>
    <scope>NUCLEOTIDE SEQUENCE [LARGE SCALE GENOMIC DNA]</scope>
    <source>
        <strain evidence="1 2">Q1</strain>
    </source>
</reference>
<evidence type="ECO:0000313" key="1">
    <source>
        <dbReference type="EMBL" id="KMT67002.1"/>
    </source>
</evidence>
<dbReference type="InterPro" id="IPR027417">
    <property type="entry name" value="P-loop_NTPase"/>
</dbReference>
<sequence length="326" mass="36908">MQPNNIAVNLKSIFVLTPKLKEILELMDDCCQDSKVTNDPLCMLVTGDTGAGKTTLIEHYIKQIPPVETINSSKIPLLSTTLPENATPVSAAQQLLYDLGDPFYSKTNNIIELTAKLCILIKNCGVEMIIIDEFQHMIEFKSKKVLFRVADWLKMLIIRVKIPIILFGLPYSELILQANKQLSGRFLLRQCLEPFRIKSKKNREYYLSFINAIDKALPFDKISSLASDPNIAKAIYVASKGNLRQIMLLINYAVKKSLKANEHQLSIKSLQYAAELLKLGKENPFSLSHIDLNDIIEPDQNAGWETILDQRKVNSKDKKITIDDLF</sequence>
<protein>
    <recommendedName>
        <fullName evidence="3">AAA+ ATPase domain-containing protein</fullName>
    </recommendedName>
</protein>
<proteinExistence type="predicted"/>
<evidence type="ECO:0000313" key="2">
    <source>
        <dbReference type="Proteomes" id="UP000037600"/>
    </source>
</evidence>
<evidence type="ECO:0008006" key="3">
    <source>
        <dbReference type="Google" id="ProtNLM"/>
    </source>
</evidence>
<dbReference type="PANTHER" id="PTHR35894:SF5">
    <property type="entry name" value="MU-LIKE PROPHAGE FLUMU DNA TRANSPOSITION PROTEIN B"/>
    <property type="match status" value="1"/>
</dbReference>
<dbReference type="InterPro" id="IPR008868">
    <property type="entry name" value="TniB"/>
</dbReference>
<dbReference type="SUPFAM" id="SSF52540">
    <property type="entry name" value="P-loop containing nucleoside triphosphate hydrolases"/>
    <property type="match status" value="1"/>
</dbReference>
<dbReference type="Proteomes" id="UP000037600">
    <property type="component" value="Unassembled WGS sequence"/>
</dbReference>
<gene>
    <name evidence="1" type="ORF">XM47_01270</name>
</gene>
<dbReference type="RefSeq" id="WP_077066440.1">
    <property type="nucleotide sequence ID" value="NZ_KQ130482.1"/>
</dbReference>
<dbReference type="EMBL" id="LAZL01000002">
    <property type="protein sequence ID" value="KMT67002.1"/>
    <property type="molecule type" value="Genomic_DNA"/>
</dbReference>
<accession>A0A0J8GW76</accession>
<organism evidence="1 2">
    <name type="scientific">Catenovulum maritimum</name>
    <dbReference type="NCBI Taxonomy" id="1513271"/>
    <lineage>
        <taxon>Bacteria</taxon>
        <taxon>Pseudomonadati</taxon>
        <taxon>Pseudomonadota</taxon>
        <taxon>Gammaproteobacteria</taxon>
        <taxon>Alteromonadales</taxon>
        <taxon>Alteromonadaceae</taxon>
        <taxon>Catenovulum</taxon>
    </lineage>
</organism>
<name>A0A0J8GW76_9ALTE</name>
<keyword evidence="2" id="KW-1185">Reference proteome</keyword>